<evidence type="ECO:0000256" key="1">
    <source>
        <dbReference type="SAM" id="Coils"/>
    </source>
</evidence>
<organism evidence="2 3">
    <name type="scientific">Leuconostoc falkenbergense</name>
    <dbReference type="NCBI Taxonomy" id="2766470"/>
    <lineage>
        <taxon>Bacteria</taxon>
        <taxon>Bacillati</taxon>
        <taxon>Bacillota</taxon>
        <taxon>Bacilli</taxon>
        <taxon>Lactobacillales</taxon>
        <taxon>Lactobacillaceae</taxon>
        <taxon>Leuconostoc</taxon>
    </lineage>
</organism>
<sequence length="165" mass="18904">MTNKETKDLLSGTELARELNISSGRISQLITKLELSDTLIKNGNKKLIPKDTEKAIRDYFNSNSESHTTSSNSDSLIAVNEELNKRIEELIKDKESYRSDIEEQKRTIASLIQSNYLLSNKLELIEPLKDKDSDKDELINQLKDELKESQAKNNRGFWSRLFGGR</sequence>
<keyword evidence="1" id="KW-0175">Coiled coil</keyword>
<dbReference type="EMBL" id="JAUCAQ010000037">
    <property type="protein sequence ID" value="MDM7647500.1"/>
    <property type="molecule type" value="Genomic_DNA"/>
</dbReference>
<name>A0ABT7S1Q5_9LACO</name>
<gene>
    <name evidence="2" type="ORF">QUE93_10825</name>
</gene>
<reference evidence="2 3" key="1">
    <citation type="submission" date="2023-06" db="EMBL/GenBank/DDBJ databases">
        <title>Draft Genome Sequences of lactic acid bacteria strains isolated from fermented milk products.</title>
        <authorList>
            <person name="Elcheninov A.G."/>
            <person name="Klyukina A."/>
            <person name="Zayulina K.S."/>
            <person name="Gavirova L.A."/>
            <person name="Shcherbakova P.A."/>
            <person name="Shestakov A.I."/>
            <person name="Kublanov I.V."/>
            <person name="Kochetkova T.V."/>
        </authorList>
    </citation>
    <scope>NUCLEOTIDE SEQUENCE [LARGE SCALE GENOMIC DNA]</scope>
    <source>
        <strain evidence="2 3">TOM.81</strain>
    </source>
</reference>
<keyword evidence="3" id="KW-1185">Reference proteome</keyword>
<evidence type="ECO:0000313" key="2">
    <source>
        <dbReference type="EMBL" id="MDM7647500.1"/>
    </source>
</evidence>
<feature type="coiled-coil region" evidence="1">
    <location>
        <begin position="73"/>
        <end position="155"/>
    </location>
</feature>
<proteinExistence type="predicted"/>
<dbReference type="RefSeq" id="WP_289457239.1">
    <property type="nucleotide sequence ID" value="NZ_JAUCAQ010000037.1"/>
</dbReference>
<evidence type="ECO:0000313" key="3">
    <source>
        <dbReference type="Proteomes" id="UP001242903"/>
    </source>
</evidence>
<accession>A0ABT7S1Q5</accession>
<comment type="caution">
    <text evidence="2">The sequence shown here is derived from an EMBL/GenBank/DDBJ whole genome shotgun (WGS) entry which is preliminary data.</text>
</comment>
<evidence type="ECO:0008006" key="4">
    <source>
        <dbReference type="Google" id="ProtNLM"/>
    </source>
</evidence>
<dbReference type="Proteomes" id="UP001242903">
    <property type="component" value="Unassembled WGS sequence"/>
</dbReference>
<protein>
    <recommendedName>
        <fullName evidence="4">DUF536 domain-containing protein</fullName>
    </recommendedName>
</protein>